<dbReference type="EMBL" id="JAFEMO010000007">
    <property type="protein sequence ID" value="KAH7567854.1"/>
    <property type="molecule type" value="Genomic_DNA"/>
</dbReference>
<feature type="repeat" description="PPR" evidence="2">
    <location>
        <begin position="519"/>
        <end position="553"/>
    </location>
</feature>
<dbReference type="Pfam" id="PF20431">
    <property type="entry name" value="E_motif"/>
    <property type="match status" value="1"/>
</dbReference>
<sequence>MEIDKVDVLNMDLKRLMLALRHCGRSQYIKHGTSLHSHIIKRGIFHDIFMANNLLSMYVDFTYLNDARKLFDEITDKNIVTWTTMVSAYASNKRPDIAIRLYNHMLECELEAPNGFMYSAVLKACALAGDLQLGRLIHKRISTDNLDDDTVLMNTLLDMYVKCGSLSDAKKVFDHFFSANSTSWNTIISGYCKEGLMEEAISLFHQMPDRNAVSWNSIIAGLAHKGSFLALEFLCMMHKKGLKLDEFALPCSLKACSYFSLLAMGKQIHCYVVKSGFEYSCFIVSALVDMYSNGNVLSAATKLFDQYSSCNGLGYDSLALWNSMLSGYIVNEKNKAALFLLSQIHSSGVCIDSYTFSSALKVCLNLLNLRLGLQVHGLIVTCGYESDYVVGSILMDLYAKLGNINNALELFHRLPKKDIVAWSGLIMGCAKTGLNSLVFLLFEDIINLDLEVDQFVVSSVLKVCASLASLGSGKQVHALCVKSGFDTEGVTVTSLIDMYSKCGEIEDGLALFNHTPERDVVSWTGIIVGCGQNGRAKEAFTFFQEMIQSGLKPNEVTFLGVLSACRHAGWVEEAWSMLKSMKLEYGMEPHLEHYYCVIDLLGQAGRFKEAEILIASMPFEPDKTIWCSMLKACEAHKNIELVSVIAERLLATSAEDRSIYVMLSNAYATLGMWDSSSKVRKAGKELGTKEAGISWIEISG</sequence>
<protein>
    <recommendedName>
        <fullName evidence="5">Pentatricopeptide repeat-containing protein</fullName>
    </recommendedName>
</protein>
<evidence type="ECO:0000256" key="2">
    <source>
        <dbReference type="PROSITE-ProRule" id="PRU00708"/>
    </source>
</evidence>
<gene>
    <name evidence="3" type="ORF">JRO89_XS07G0167400</name>
</gene>
<proteinExistence type="predicted"/>
<name>A0ABQ8HU96_9ROSI</name>
<dbReference type="PANTHER" id="PTHR47926">
    <property type="entry name" value="PENTATRICOPEPTIDE REPEAT-CONTAINING PROTEIN"/>
    <property type="match status" value="1"/>
</dbReference>
<reference evidence="3 4" key="1">
    <citation type="submission" date="2021-02" db="EMBL/GenBank/DDBJ databases">
        <title>Plant Genome Project.</title>
        <authorList>
            <person name="Zhang R.-G."/>
        </authorList>
    </citation>
    <scope>NUCLEOTIDE SEQUENCE [LARGE SCALE GENOMIC DNA]</scope>
    <source>
        <tissue evidence="3">Leaves</tissue>
    </source>
</reference>
<keyword evidence="4" id="KW-1185">Reference proteome</keyword>
<dbReference type="PROSITE" id="PS51375">
    <property type="entry name" value="PPR"/>
    <property type="match status" value="4"/>
</dbReference>
<evidence type="ECO:0000313" key="4">
    <source>
        <dbReference type="Proteomes" id="UP000827721"/>
    </source>
</evidence>
<dbReference type="Pfam" id="PF13041">
    <property type="entry name" value="PPR_2"/>
    <property type="match status" value="2"/>
</dbReference>
<feature type="repeat" description="PPR" evidence="2">
    <location>
        <begin position="78"/>
        <end position="112"/>
    </location>
</feature>
<organism evidence="3 4">
    <name type="scientific">Xanthoceras sorbifolium</name>
    <dbReference type="NCBI Taxonomy" id="99658"/>
    <lineage>
        <taxon>Eukaryota</taxon>
        <taxon>Viridiplantae</taxon>
        <taxon>Streptophyta</taxon>
        <taxon>Embryophyta</taxon>
        <taxon>Tracheophyta</taxon>
        <taxon>Spermatophyta</taxon>
        <taxon>Magnoliopsida</taxon>
        <taxon>eudicotyledons</taxon>
        <taxon>Gunneridae</taxon>
        <taxon>Pentapetalae</taxon>
        <taxon>rosids</taxon>
        <taxon>malvids</taxon>
        <taxon>Sapindales</taxon>
        <taxon>Sapindaceae</taxon>
        <taxon>Xanthoceroideae</taxon>
        <taxon>Xanthoceras</taxon>
    </lineage>
</organism>
<dbReference type="InterPro" id="IPR046960">
    <property type="entry name" value="PPR_At4g14850-like_plant"/>
</dbReference>
<comment type="caution">
    <text evidence="3">The sequence shown here is derived from an EMBL/GenBank/DDBJ whole genome shotgun (WGS) entry which is preliminary data.</text>
</comment>
<dbReference type="InterPro" id="IPR046848">
    <property type="entry name" value="E_motif"/>
</dbReference>
<feature type="repeat" description="PPR" evidence="2">
    <location>
        <begin position="387"/>
        <end position="421"/>
    </location>
</feature>
<dbReference type="InterPro" id="IPR002885">
    <property type="entry name" value="PPR_rpt"/>
</dbReference>
<dbReference type="NCBIfam" id="TIGR00756">
    <property type="entry name" value="PPR"/>
    <property type="match status" value="4"/>
</dbReference>
<accession>A0ABQ8HU96</accession>
<keyword evidence="1" id="KW-0677">Repeat</keyword>
<dbReference type="Pfam" id="PF01535">
    <property type="entry name" value="PPR"/>
    <property type="match status" value="8"/>
</dbReference>
<dbReference type="Gene3D" id="1.25.40.10">
    <property type="entry name" value="Tetratricopeptide repeat domain"/>
    <property type="match status" value="5"/>
</dbReference>
<dbReference type="SUPFAM" id="SSF48452">
    <property type="entry name" value="TPR-like"/>
    <property type="match status" value="1"/>
</dbReference>
<feature type="repeat" description="PPR" evidence="2">
    <location>
        <begin position="180"/>
        <end position="214"/>
    </location>
</feature>
<evidence type="ECO:0000313" key="3">
    <source>
        <dbReference type="EMBL" id="KAH7567854.1"/>
    </source>
</evidence>
<evidence type="ECO:0008006" key="5">
    <source>
        <dbReference type="Google" id="ProtNLM"/>
    </source>
</evidence>
<evidence type="ECO:0000256" key="1">
    <source>
        <dbReference type="ARBA" id="ARBA00022737"/>
    </source>
</evidence>
<dbReference type="Proteomes" id="UP000827721">
    <property type="component" value="Unassembled WGS sequence"/>
</dbReference>
<dbReference type="InterPro" id="IPR011990">
    <property type="entry name" value="TPR-like_helical_dom_sf"/>
</dbReference>